<dbReference type="SMART" id="SM00026">
    <property type="entry name" value="EPEND"/>
    <property type="match status" value="1"/>
</dbReference>
<reference evidence="4" key="2">
    <citation type="submission" date="2016-06" db="EMBL/GenBank/DDBJ databases">
        <title>The genome of a short-lived fish provides insights into sex chromosome evolution and the genetic control of aging.</title>
        <authorList>
            <person name="Reichwald K."/>
            <person name="Felder M."/>
            <person name="Petzold A."/>
            <person name="Koch P."/>
            <person name="Groth M."/>
            <person name="Platzer M."/>
        </authorList>
    </citation>
    <scope>NUCLEOTIDE SEQUENCE</scope>
    <source>
        <tissue evidence="4">Brain</tissue>
    </source>
</reference>
<dbReference type="OMA" id="NTWTGTL"/>
<feature type="signal peptide" evidence="2">
    <location>
        <begin position="1"/>
        <end position="24"/>
    </location>
</feature>
<dbReference type="GO" id="GO:0005509">
    <property type="term" value="F:calcium ion binding"/>
    <property type="evidence" value="ECO:0007669"/>
    <property type="project" value="InterPro"/>
</dbReference>
<proteinExistence type="inferred from homology"/>
<gene>
    <name evidence="4" type="primary">OLA.1141</name>
    <name evidence="3" type="ORF">G4P62_009686</name>
</gene>
<evidence type="ECO:0000256" key="2">
    <source>
        <dbReference type="SAM" id="SignalP"/>
    </source>
</evidence>
<dbReference type="EMBL" id="HAEJ01015969">
    <property type="protein sequence ID" value="SBS56426.1"/>
    <property type="molecule type" value="Transcribed_RNA"/>
</dbReference>
<feature type="chain" id="PRO_5015055429" evidence="2">
    <location>
        <begin position="25"/>
        <end position="222"/>
    </location>
</feature>
<sequence length="222" mass="24944">MVIPLSDIMRVVILMVCLSASCLAQKPQPCSSPTQMSGGLSLSTQTDKLVAIAQYTYDALGKRIRLKEFRTYDNRTFFDLDILLLYRQGVMYKINKKNHTCFKRSLTEDFYPLGVPKDASLVDQFVLGSSSALEEGILVNTWTGELQLKKGTARYLSTVTEFGCIPVSTLLSTNRREWVAVSFFNNVVGVADPRDFVAPSFCDEAQVEEEKEEIEATFFSLF</sequence>
<dbReference type="GO" id="GO:0005576">
    <property type="term" value="C:extracellular region"/>
    <property type="evidence" value="ECO:0007669"/>
    <property type="project" value="InterPro"/>
</dbReference>
<dbReference type="InterPro" id="IPR001299">
    <property type="entry name" value="Ependymin"/>
</dbReference>
<dbReference type="Proteomes" id="UP000822369">
    <property type="component" value="Chromosome 14"/>
</dbReference>
<evidence type="ECO:0000256" key="1">
    <source>
        <dbReference type="ARBA" id="ARBA00010771"/>
    </source>
</evidence>
<dbReference type="Pfam" id="PF00811">
    <property type="entry name" value="Ependymin"/>
    <property type="match status" value="1"/>
</dbReference>
<organism evidence="4">
    <name type="scientific">Nothobranchius furzeri</name>
    <name type="common">Turquoise killifish</name>
    <dbReference type="NCBI Taxonomy" id="105023"/>
    <lineage>
        <taxon>Eukaryota</taxon>
        <taxon>Metazoa</taxon>
        <taxon>Chordata</taxon>
        <taxon>Craniata</taxon>
        <taxon>Vertebrata</taxon>
        <taxon>Euteleostomi</taxon>
        <taxon>Actinopterygii</taxon>
        <taxon>Neopterygii</taxon>
        <taxon>Teleostei</taxon>
        <taxon>Neoteleostei</taxon>
        <taxon>Acanthomorphata</taxon>
        <taxon>Ovalentaria</taxon>
        <taxon>Atherinomorphae</taxon>
        <taxon>Cyprinodontiformes</taxon>
        <taxon>Nothobranchiidae</taxon>
        <taxon>Nothobranchius</taxon>
    </lineage>
</organism>
<dbReference type="GO" id="GO:0007160">
    <property type="term" value="P:cell-matrix adhesion"/>
    <property type="evidence" value="ECO:0007669"/>
    <property type="project" value="InterPro"/>
</dbReference>
<keyword evidence="2" id="KW-0732">Signal</keyword>
<evidence type="ECO:0000313" key="3">
    <source>
        <dbReference type="EMBL" id="KAF7207369.1"/>
    </source>
</evidence>
<dbReference type="PRINTS" id="PR00317">
    <property type="entry name" value="EPENDYMIN"/>
</dbReference>
<evidence type="ECO:0000313" key="4">
    <source>
        <dbReference type="EMBL" id="SBP53737.1"/>
    </source>
</evidence>
<protein>
    <submittedName>
        <fullName evidence="3">Ependymin-1-like</fullName>
    </submittedName>
</protein>
<dbReference type="AlphaFoldDB" id="A0A1A8AF60"/>
<dbReference type="EMBL" id="JAAVVJ010000014">
    <property type="protein sequence ID" value="KAF7207369.1"/>
    <property type="molecule type" value="Genomic_DNA"/>
</dbReference>
<dbReference type="KEGG" id="nfu:107384792"/>
<name>A0A1A8AF60_NOTFU</name>
<dbReference type="EMBL" id="HADY01015252">
    <property type="protein sequence ID" value="SBP53737.1"/>
    <property type="molecule type" value="Transcribed_RNA"/>
</dbReference>
<accession>A0A1A8AF60</accession>
<reference evidence="3" key="3">
    <citation type="submission" date="2020-03" db="EMBL/GenBank/DDBJ databases">
        <title>Intra-Species Differences in Population Size shape Life History and Genome Evolution.</title>
        <authorList>
            <person name="Willemsen D."/>
            <person name="Cui R."/>
            <person name="Valenzano D.R."/>
        </authorList>
    </citation>
    <scope>NUCLEOTIDE SEQUENCE</scope>
    <source>
        <strain evidence="3">GRZ</strain>
        <tissue evidence="3">Whole</tissue>
    </source>
</reference>
<reference evidence="4" key="1">
    <citation type="submission" date="2016-05" db="EMBL/GenBank/DDBJ databases">
        <authorList>
            <person name="Lavstsen T."/>
            <person name="Jespersen J.S."/>
        </authorList>
    </citation>
    <scope>NUCLEOTIDE SEQUENCE</scope>
    <source>
        <tissue evidence="4">Brain</tissue>
    </source>
</reference>
<comment type="similarity">
    <text evidence="1">Belongs to the ependymin family.</text>
</comment>
<dbReference type="PANTHER" id="PTHR10697">
    <property type="entry name" value="MAMMALIAN EPENDYMIN-RELATED PROTEIN 1"/>
    <property type="match status" value="1"/>
</dbReference>
<dbReference type="PANTHER" id="PTHR10697:SF5">
    <property type="entry name" value="EPENDYMIN-RELATED"/>
    <property type="match status" value="1"/>
</dbReference>
<dbReference type="GO" id="GO:0005764">
    <property type="term" value="C:lysosome"/>
    <property type="evidence" value="ECO:0007669"/>
    <property type="project" value="TreeGrafter"/>
</dbReference>